<dbReference type="AlphaFoldDB" id="A0A1M7RJZ8"/>
<name>A0A1M7RJZ8_9ACTN</name>
<accession>A0A1M7RJZ8</accession>
<proteinExistence type="predicted"/>
<dbReference type="EMBL" id="FRCS01000016">
    <property type="protein sequence ID" value="SHN46492.1"/>
    <property type="molecule type" value="Genomic_DNA"/>
</dbReference>
<reference evidence="1 2" key="1">
    <citation type="submission" date="2016-11" db="EMBL/GenBank/DDBJ databases">
        <authorList>
            <person name="Jaros S."/>
            <person name="Januszkiewicz K."/>
            <person name="Wedrychowicz H."/>
        </authorList>
    </citation>
    <scope>NUCLEOTIDE SEQUENCE [LARGE SCALE GENOMIC DNA]</scope>
    <source>
        <strain evidence="1 2">DSM 46144</strain>
    </source>
</reference>
<evidence type="ECO:0000313" key="2">
    <source>
        <dbReference type="Proteomes" id="UP000184440"/>
    </source>
</evidence>
<dbReference type="Proteomes" id="UP000184440">
    <property type="component" value="Unassembled WGS sequence"/>
</dbReference>
<gene>
    <name evidence="1" type="ORF">SAMN05443668_11628</name>
</gene>
<dbReference type="STRING" id="134849.SAMN05443668_11628"/>
<protein>
    <submittedName>
        <fullName evidence="1">Uncharacterized protein</fullName>
    </submittedName>
</protein>
<sequence length="54" mass="5502">MIRDAAGLLGLTALGAATIGVARSWFLPLGWTLLAVVLPALVTLRDGPLASAET</sequence>
<evidence type="ECO:0000313" key="1">
    <source>
        <dbReference type="EMBL" id="SHN46492.1"/>
    </source>
</evidence>
<keyword evidence="2" id="KW-1185">Reference proteome</keyword>
<organism evidence="1 2">
    <name type="scientific">Cryptosporangium aurantiacum</name>
    <dbReference type="NCBI Taxonomy" id="134849"/>
    <lineage>
        <taxon>Bacteria</taxon>
        <taxon>Bacillati</taxon>
        <taxon>Actinomycetota</taxon>
        <taxon>Actinomycetes</taxon>
        <taxon>Cryptosporangiales</taxon>
        <taxon>Cryptosporangiaceae</taxon>
        <taxon>Cryptosporangium</taxon>
    </lineage>
</organism>
<dbReference type="RefSeq" id="WP_178380066.1">
    <property type="nucleotide sequence ID" value="NZ_FRCS01000016.1"/>
</dbReference>